<gene>
    <name evidence="1" type="ORF">PXEA_LOCUS30293</name>
</gene>
<evidence type="ECO:0000313" key="2">
    <source>
        <dbReference type="Proteomes" id="UP000784294"/>
    </source>
</evidence>
<comment type="caution">
    <text evidence="1">The sequence shown here is derived from an EMBL/GenBank/DDBJ whole genome shotgun (WGS) entry which is preliminary data.</text>
</comment>
<reference evidence="1" key="1">
    <citation type="submission" date="2018-11" db="EMBL/GenBank/DDBJ databases">
        <authorList>
            <consortium name="Pathogen Informatics"/>
        </authorList>
    </citation>
    <scope>NUCLEOTIDE SEQUENCE</scope>
</reference>
<protein>
    <submittedName>
        <fullName evidence="1">Uncharacterized protein</fullName>
    </submittedName>
</protein>
<evidence type="ECO:0000313" key="1">
    <source>
        <dbReference type="EMBL" id="VEL36853.1"/>
    </source>
</evidence>
<dbReference type="Proteomes" id="UP000784294">
    <property type="component" value="Unassembled WGS sequence"/>
</dbReference>
<sequence length="123" mass="14063">MLTDIRHSLRRSYPSLNPCYLSKLWTPISGRMRHLKRSLAITPNSCDGLLIRMLSSLIGRPPKLYWFIRNGHHSLTTSSLNFRKPPTSICLIAIPFSPGSDKSLIKTSHFYWSCSILVFPEFA</sequence>
<name>A0A3S5AGY5_9PLAT</name>
<keyword evidence="2" id="KW-1185">Reference proteome</keyword>
<dbReference type="EMBL" id="CAAALY010253354">
    <property type="protein sequence ID" value="VEL36853.1"/>
    <property type="molecule type" value="Genomic_DNA"/>
</dbReference>
<organism evidence="1 2">
    <name type="scientific">Protopolystoma xenopodis</name>
    <dbReference type="NCBI Taxonomy" id="117903"/>
    <lineage>
        <taxon>Eukaryota</taxon>
        <taxon>Metazoa</taxon>
        <taxon>Spiralia</taxon>
        <taxon>Lophotrochozoa</taxon>
        <taxon>Platyhelminthes</taxon>
        <taxon>Monogenea</taxon>
        <taxon>Polyopisthocotylea</taxon>
        <taxon>Polystomatidea</taxon>
        <taxon>Polystomatidae</taxon>
        <taxon>Protopolystoma</taxon>
    </lineage>
</organism>
<accession>A0A3S5AGY5</accession>
<dbReference type="AlphaFoldDB" id="A0A3S5AGY5"/>
<proteinExistence type="predicted"/>